<evidence type="ECO:0000256" key="1">
    <source>
        <dbReference type="ARBA" id="ARBA00004173"/>
    </source>
</evidence>
<evidence type="ECO:0000313" key="9">
    <source>
        <dbReference type="EMBL" id="MFH4973667.1"/>
    </source>
</evidence>
<dbReference type="PANTHER" id="PTHR12059">
    <property type="entry name" value="RIBOSOMAL PROTEIN L23-RELATED"/>
    <property type="match status" value="1"/>
</dbReference>
<proteinExistence type="inferred from homology"/>
<reference evidence="9 10" key="1">
    <citation type="submission" date="2024-08" db="EMBL/GenBank/DDBJ databases">
        <title>Gnathostoma spinigerum genome.</title>
        <authorList>
            <person name="Gonzalez-Bertolin B."/>
            <person name="Monzon S."/>
            <person name="Zaballos A."/>
            <person name="Jimenez P."/>
            <person name="Dekumyoy P."/>
            <person name="Varona S."/>
            <person name="Cuesta I."/>
            <person name="Sumanam S."/>
            <person name="Adisakwattana P."/>
            <person name="Gasser R.B."/>
            <person name="Hernandez-Gonzalez A."/>
            <person name="Young N.D."/>
            <person name="Perteguer M.J."/>
        </authorList>
    </citation>
    <scope>NUCLEOTIDE SEQUENCE [LARGE SCALE GENOMIC DNA]</scope>
    <source>
        <strain evidence="9">AL3</strain>
        <tissue evidence="9">Liver</tissue>
    </source>
</reference>
<evidence type="ECO:0000256" key="6">
    <source>
        <dbReference type="ARBA" id="ARBA00038782"/>
    </source>
</evidence>
<name>A0ABD6EAG6_9BILA</name>
<dbReference type="AlphaFoldDB" id="A0ABD6EAG6"/>
<organism evidence="9 10">
    <name type="scientific">Gnathostoma spinigerum</name>
    <dbReference type="NCBI Taxonomy" id="75299"/>
    <lineage>
        <taxon>Eukaryota</taxon>
        <taxon>Metazoa</taxon>
        <taxon>Ecdysozoa</taxon>
        <taxon>Nematoda</taxon>
        <taxon>Chromadorea</taxon>
        <taxon>Rhabditida</taxon>
        <taxon>Spirurina</taxon>
        <taxon>Gnathostomatomorpha</taxon>
        <taxon>Gnathostomatoidea</taxon>
        <taxon>Gnathostomatidae</taxon>
        <taxon>Gnathostoma</taxon>
    </lineage>
</organism>
<evidence type="ECO:0000256" key="2">
    <source>
        <dbReference type="ARBA" id="ARBA00006700"/>
    </source>
</evidence>
<sequence length="158" mass="19089">MATRTNRLWQPGNPQLRIFLPDFWMKVLETAKYGRRRLPPNVVKFEVDPRMSRCDVRQYLEKIYGLPVRDVHVEVVQGEIQWQTPKDERYKKAMWKNEDKKVAYVYMAKGFNFKYPDLFEKDDEVIEHNRIIEMQKKDVTNEKYVNRDRQGIGSWFGV</sequence>
<accession>A0ABD6EAG6</accession>
<dbReference type="EMBL" id="JBGFUD010000103">
    <property type="protein sequence ID" value="MFH4973667.1"/>
    <property type="molecule type" value="Genomic_DNA"/>
</dbReference>
<dbReference type="InterPro" id="IPR012677">
    <property type="entry name" value="Nucleotide-bd_a/b_plait_sf"/>
</dbReference>
<keyword evidence="3" id="KW-0689">Ribosomal protein</keyword>
<dbReference type="SUPFAM" id="SSF54189">
    <property type="entry name" value="Ribosomal proteins S24e, L23 and L15e"/>
    <property type="match status" value="1"/>
</dbReference>
<gene>
    <name evidence="9" type="ORF">AB6A40_000376</name>
</gene>
<evidence type="ECO:0000256" key="8">
    <source>
        <dbReference type="ARBA" id="ARBA00041375"/>
    </source>
</evidence>
<dbReference type="Gene3D" id="3.30.70.330">
    <property type="match status" value="1"/>
</dbReference>
<dbReference type="GO" id="GO:0005739">
    <property type="term" value="C:mitochondrion"/>
    <property type="evidence" value="ECO:0007669"/>
    <property type="project" value="UniProtKB-SubCell"/>
</dbReference>
<dbReference type="Pfam" id="PF00276">
    <property type="entry name" value="Ribosomal_L23"/>
    <property type="match status" value="1"/>
</dbReference>
<comment type="similarity">
    <text evidence="2">Belongs to the universal ribosomal protein uL23 family.</text>
</comment>
<keyword evidence="10" id="KW-1185">Reference proteome</keyword>
<comment type="caution">
    <text evidence="9">The sequence shown here is derived from an EMBL/GenBank/DDBJ whole genome shotgun (WGS) entry which is preliminary data.</text>
</comment>
<dbReference type="GO" id="GO:0005840">
    <property type="term" value="C:ribosome"/>
    <property type="evidence" value="ECO:0007669"/>
    <property type="project" value="UniProtKB-KW"/>
</dbReference>
<dbReference type="Proteomes" id="UP001608902">
    <property type="component" value="Unassembled WGS sequence"/>
</dbReference>
<dbReference type="InterPro" id="IPR012678">
    <property type="entry name" value="Ribosomal_uL23/eL15/eS24_sf"/>
</dbReference>
<evidence type="ECO:0000256" key="7">
    <source>
        <dbReference type="ARBA" id="ARBA00039977"/>
    </source>
</evidence>
<keyword evidence="5" id="KW-0687">Ribonucleoprotein</keyword>
<evidence type="ECO:0000256" key="3">
    <source>
        <dbReference type="ARBA" id="ARBA00022980"/>
    </source>
</evidence>
<dbReference type="InterPro" id="IPR013025">
    <property type="entry name" value="Ribosomal_uL23-like"/>
</dbReference>
<evidence type="ECO:0000256" key="5">
    <source>
        <dbReference type="ARBA" id="ARBA00023274"/>
    </source>
</evidence>
<comment type="subcellular location">
    <subcellularLocation>
        <location evidence="1">Mitochondrion</location>
    </subcellularLocation>
</comment>
<evidence type="ECO:0000313" key="10">
    <source>
        <dbReference type="Proteomes" id="UP001608902"/>
    </source>
</evidence>
<protein>
    <recommendedName>
        <fullName evidence="7">Large ribosomal subunit protein uL23m</fullName>
    </recommendedName>
    <alternativeName>
        <fullName evidence="8">39S ribosomal protein L23, mitochondrial</fullName>
    </alternativeName>
</protein>
<comment type="subunit">
    <text evidence="6">Component of the mitochondrial ribosome large subunit (39S) which comprises a 16S rRNA and about 50 distinct proteins.</text>
</comment>
<dbReference type="PANTHER" id="PTHR12059:SF5">
    <property type="entry name" value="LARGE RIBOSOMAL SUBUNIT PROTEIN UL23M"/>
    <property type="match status" value="1"/>
</dbReference>
<evidence type="ECO:0000256" key="4">
    <source>
        <dbReference type="ARBA" id="ARBA00023128"/>
    </source>
</evidence>
<keyword evidence="4" id="KW-0496">Mitochondrion</keyword>
<dbReference type="GO" id="GO:1990904">
    <property type="term" value="C:ribonucleoprotein complex"/>
    <property type="evidence" value="ECO:0007669"/>
    <property type="project" value="UniProtKB-KW"/>
</dbReference>
<dbReference type="FunFam" id="3.30.70.330:FF:000284">
    <property type="entry name" value="39S ribosomal protein L23, mitochondrial"/>
    <property type="match status" value="1"/>
</dbReference>